<proteinExistence type="predicted"/>
<protein>
    <submittedName>
        <fullName evidence="4">Midasin</fullName>
    </submittedName>
</protein>
<dbReference type="PANTHER" id="PTHR21561">
    <property type="entry name" value="INO80 COMPLEX SUBUNIT B"/>
    <property type="match status" value="1"/>
</dbReference>
<evidence type="ECO:0000256" key="2">
    <source>
        <dbReference type="SAM" id="MobiDB-lite"/>
    </source>
</evidence>
<dbReference type="Pfam" id="PF04795">
    <property type="entry name" value="PAPA-1"/>
    <property type="match status" value="1"/>
</dbReference>
<organism evidence="4 5">
    <name type="scientific">Wickerhamomyces ciferrii (strain ATCC 14091 / BCRC 22168 / CBS 111 / JCM 3599 / NBRC 0793 / NRRL Y-1031 F-60-10)</name>
    <name type="common">Yeast</name>
    <name type="synonym">Pichia ciferrii</name>
    <dbReference type="NCBI Taxonomy" id="1206466"/>
    <lineage>
        <taxon>Eukaryota</taxon>
        <taxon>Fungi</taxon>
        <taxon>Dikarya</taxon>
        <taxon>Ascomycota</taxon>
        <taxon>Saccharomycotina</taxon>
        <taxon>Saccharomycetes</taxon>
        <taxon>Phaffomycetales</taxon>
        <taxon>Wickerhamomycetaceae</taxon>
        <taxon>Wickerhamomyces</taxon>
    </lineage>
</organism>
<dbReference type="PANTHER" id="PTHR21561:SF12">
    <property type="entry name" value="INO80 COMPLEX SUBUNIT B"/>
    <property type="match status" value="1"/>
</dbReference>
<dbReference type="InterPro" id="IPR029523">
    <property type="entry name" value="INO80B/Ies2"/>
</dbReference>
<dbReference type="Proteomes" id="UP000009328">
    <property type="component" value="Unassembled WGS sequence"/>
</dbReference>
<feature type="region of interest" description="Disordered" evidence="2">
    <location>
        <begin position="1"/>
        <end position="201"/>
    </location>
</feature>
<evidence type="ECO:0000313" key="5">
    <source>
        <dbReference type="Proteomes" id="UP000009328"/>
    </source>
</evidence>
<evidence type="ECO:0000259" key="3">
    <source>
        <dbReference type="SMART" id="SM01406"/>
    </source>
</evidence>
<evidence type="ECO:0000256" key="1">
    <source>
        <dbReference type="SAM" id="Coils"/>
    </source>
</evidence>
<feature type="domain" description="INO80 complex subunit B-like conserved region" evidence="3">
    <location>
        <begin position="260"/>
        <end position="345"/>
    </location>
</feature>
<name>K0KA76_WICCF</name>
<dbReference type="HOGENOM" id="CLU_783485_0_0_1"/>
<reference evidence="4 5" key="1">
    <citation type="journal article" date="2012" name="Eukaryot. Cell">
        <title>Draft genome sequence of Wickerhamomyces ciferrii NRRL Y-1031 F-60-10.</title>
        <authorList>
            <person name="Schneider J."/>
            <person name="Andrea H."/>
            <person name="Blom J."/>
            <person name="Jaenicke S."/>
            <person name="Ruckert C."/>
            <person name="Schorsch C."/>
            <person name="Szczepanowski R."/>
            <person name="Farwick M."/>
            <person name="Goesmann A."/>
            <person name="Puhler A."/>
            <person name="Schaffer S."/>
            <person name="Tauch A."/>
            <person name="Kohler T."/>
            <person name="Brinkrolf K."/>
        </authorList>
    </citation>
    <scope>NUCLEOTIDE SEQUENCE [LARGE SCALE GENOMIC DNA]</scope>
    <source>
        <strain evidence="5">ATCC 14091 / BCRC 22168 / CBS 111 / JCM 3599 / NBRC 0793 / NRRL Y-1031 F-60-10</strain>
    </source>
</reference>
<evidence type="ECO:0000313" key="4">
    <source>
        <dbReference type="EMBL" id="CCH41835.1"/>
    </source>
</evidence>
<comment type="caution">
    <text evidence="4">The sequence shown here is derived from an EMBL/GenBank/DDBJ whole genome shotgun (WGS) entry which is preliminary data.</text>
</comment>
<dbReference type="SMART" id="SM01406">
    <property type="entry name" value="PAPA-1"/>
    <property type="match status" value="1"/>
</dbReference>
<feature type="compositionally biased region" description="Acidic residues" evidence="2">
    <location>
        <begin position="10"/>
        <end position="105"/>
    </location>
</feature>
<dbReference type="eggNOG" id="ENOG502S7M7">
    <property type="taxonomic scope" value="Eukaryota"/>
</dbReference>
<dbReference type="EMBL" id="CAIF01000029">
    <property type="protein sequence ID" value="CCH41835.1"/>
    <property type="molecule type" value="Genomic_DNA"/>
</dbReference>
<dbReference type="InterPro" id="IPR006880">
    <property type="entry name" value="INO80B_C"/>
</dbReference>
<feature type="compositionally biased region" description="Polar residues" evidence="2">
    <location>
        <begin position="157"/>
        <end position="167"/>
    </location>
</feature>
<gene>
    <name evidence="4" type="ORF">BN7_1374</name>
</gene>
<feature type="compositionally biased region" description="Acidic residues" evidence="2">
    <location>
        <begin position="178"/>
        <end position="191"/>
    </location>
</feature>
<dbReference type="STRING" id="1206466.K0KA76"/>
<dbReference type="GO" id="GO:0006338">
    <property type="term" value="P:chromatin remodeling"/>
    <property type="evidence" value="ECO:0007669"/>
    <property type="project" value="InterPro"/>
</dbReference>
<feature type="coiled-coil region" evidence="1">
    <location>
        <begin position="256"/>
        <end position="286"/>
    </location>
</feature>
<dbReference type="GO" id="GO:0031011">
    <property type="term" value="C:Ino80 complex"/>
    <property type="evidence" value="ECO:0007669"/>
    <property type="project" value="InterPro"/>
</dbReference>
<keyword evidence="1" id="KW-0175">Coiled coil</keyword>
<feature type="region of interest" description="Disordered" evidence="2">
    <location>
        <begin position="297"/>
        <end position="318"/>
    </location>
</feature>
<dbReference type="AlphaFoldDB" id="K0KA76"/>
<dbReference type="InParanoid" id="K0KA76"/>
<accession>K0KA76</accession>
<feature type="compositionally biased region" description="Basic and acidic residues" evidence="2">
    <location>
        <begin position="124"/>
        <end position="142"/>
    </location>
</feature>
<keyword evidence="5" id="KW-1185">Reference proteome</keyword>
<sequence>MVFEAQGQDDGMDDSIDDSLDEDEDQDQDDGGDLEDDGEGNGNGDDEGEGDDDLGDEEEDDEDEDDDLVSDGQPDDDDVDLPQSSDDDDDANFKVEDDDDVEPEEQTTPAPKKRGLSLKIKLTSTKEDTPGRDDTDLEDTRPSKSKKSHTKSTPSKNLLQPPQSSQRGRGRPKKVVSYEEDDIDDELESDSENVIPTPALDDELLLTDEETEYTPDITKMTERQRAKLENDNLDEDKTENDKFLSLSNKVSKRRILTEEENQLRKAEIARKRKNLTERKLEEEKQDTINKLLKRRAGKASAAQLKEDEEVNNIKDKPRRPQIQHEALFSWVSKRDGLQLRVPGPLINEVKAANK</sequence>